<dbReference type="EMBL" id="QEQK01000002">
    <property type="protein sequence ID" value="PWN57287.1"/>
    <property type="molecule type" value="Genomic_DNA"/>
</dbReference>
<sequence length="178" mass="19835">MTVFSVFRVVLLTIGSFLLVAGCSQPSEPAKPATSGRDVISIERLRMPPPEAFEVEKIEIKSIVQASQAPTLFKQEGLVSSAYYKYWRPDGSAYKVRLNIYESRPDLQHGWDKRFPPETLTGTTSLGADVSGFIQGEKIAATQVDTVLVEVTTSKGAPRLAEFTRQYTAYVQDIWQRD</sequence>
<evidence type="ECO:0000313" key="2">
    <source>
        <dbReference type="EMBL" id="PWN57287.1"/>
    </source>
</evidence>
<keyword evidence="3" id="KW-1185">Reference proteome</keyword>
<evidence type="ECO:0000313" key="3">
    <source>
        <dbReference type="Proteomes" id="UP000251800"/>
    </source>
</evidence>
<organism evidence="2 3">
    <name type="scientific">Abyssibacter profundi</name>
    <dbReference type="NCBI Taxonomy" id="2182787"/>
    <lineage>
        <taxon>Bacteria</taxon>
        <taxon>Pseudomonadati</taxon>
        <taxon>Pseudomonadota</taxon>
        <taxon>Gammaproteobacteria</taxon>
        <taxon>Chromatiales</taxon>
        <taxon>Oceanococcaceae</taxon>
        <taxon>Abyssibacter</taxon>
    </lineage>
</organism>
<feature type="chain" id="PRO_5016610683" evidence="1">
    <location>
        <begin position="22"/>
        <end position="178"/>
    </location>
</feature>
<accession>A0A363UPF8</accession>
<gene>
    <name evidence="2" type="ORF">DEH80_01930</name>
</gene>
<evidence type="ECO:0000256" key="1">
    <source>
        <dbReference type="SAM" id="SignalP"/>
    </source>
</evidence>
<reference evidence="2 3" key="1">
    <citation type="submission" date="2018-05" db="EMBL/GenBank/DDBJ databases">
        <title>Abyssibacter profundi OUC007T gen. nov., sp. nov, a marine bacterium isolated from seawater of the Mariana Trench.</title>
        <authorList>
            <person name="Zhou S."/>
        </authorList>
    </citation>
    <scope>NUCLEOTIDE SEQUENCE [LARGE SCALE GENOMIC DNA]</scope>
    <source>
        <strain evidence="2 3">OUC007</strain>
    </source>
</reference>
<proteinExistence type="predicted"/>
<protein>
    <submittedName>
        <fullName evidence="2">Uncharacterized protein</fullName>
    </submittedName>
</protein>
<keyword evidence="1" id="KW-0732">Signal</keyword>
<dbReference type="RefSeq" id="WP_109718793.1">
    <property type="nucleotide sequence ID" value="NZ_QEQK01000002.1"/>
</dbReference>
<dbReference type="Proteomes" id="UP000251800">
    <property type="component" value="Unassembled WGS sequence"/>
</dbReference>
<name>A0A363UPF8_9GAMM</name>
<feature type="signal peptide" evidence="1">
    <location>
        <begin position="1"/>
        <end position="21"/>
    </location>
</feature>
<comment type="caution">
    <text evidence="2">The sequence shown here is derived from an EMBL/GenBank/DDBJ whole genome shotgun (WGS) entry which is preliminary data.</text>
</comment>
<dbReference type="AlphaFoldDB" id="A0A363UPF8"/>